<protein>
    <submittedName>
        <fullName evidence="6">Uncharacterized protein</fullName>
    </submittedName>
</protein>
<keyword evidence="7" id="KW-1185">Reference proteome</keyword>
<dbReference type="PANTHER" id="PTHR23291:SF47">
    <property type="entry name" value="TRANSMEMBRANE BAX INHIBITOR MOTIF CONTAINING 7"/>
    <property type="match status" value="1"/>
</dbReference>
<comment type="similarity">
    <text evidence="5">Belongs to the BI1 family.</text>
</comment>
<name>A0ABN8Q7J6_9CNID</name>
<dbReference type="PANTHER" id="PTHR23291">
    <property type="entry name" value="BAX INHIBITOR-RELATED"/>
    <property type="match status" value="1"/>
</dbReference>
<evidence type="ECO:0000313" key="6">
    <source>
        <dbReference type="EMBL" id="CAH3158593.1"/>
    </source>
</evidence>
<evidence type="ECO:0000313" key="7">
    <source>
        <dbReference type="Proteomes" id="UP001159427"/>
    </source>
</evidence>
<feature type="transmembrane region" description="Helical" evidence="5">
    <location>
        <begin position="127"/>
        <end position="145"/>
    </location>
</feature>
<evidence type="ECO:0000256" key="4">
    <source>
        <dbReference type="ARBA" id="ARBA00023136"/>
    </source>
</evidence>
<sequence>MYYDPEANKHGADYGPFDNTMAFSDVSIRAGKISINVYAILLCQLAVTIAFICFFLYCEPVKEYAFYHPGLFYGAIAVTFVTMIAMACCENVRRNFPTNLIFLSIFTLCEGYLLGAVSSVYDKDEVLMAVGITAVVVLAITIFAFQTKVRK</sequence>
<dbReference type="Proteomes" id="UP001159427">
    <property type="component" value="Unassembled WGS sequence"/>
</dbReference>
<dbReference type="Pfam" id="PF01027">
    <property type="entry name" value="Bax1-I"/>
    <property type="match status" value="1"/>
</dbReference>
<dbReference type="EMBL" id="CALNXI010001173">
    <property type="protein sequence ID" value="CAH3158593.1"/>
    <property type="molecule type" value="Genomic_DNA"/>
</dbReference>
<proteinExistence type="inferred from homology"/>
<evidence type="ECO:0000256" key="2">
    <source>
        <dbReference type="ARBA" id="ARBA00022692"/>
    </source>
</evidence>
<comment type="subcellular location">
    <subcellularLocation>
        <location evidence="1">Membrane</location>
        <topology evidence="1">Multi-pass membrane protein</topology>
    </subcellularLocation>
</comment>
<comment type="caution">
    <text evidence="5">Lacks conserved residue(s) required for the propagation of feature annotation.</text>
</comment>
<organism evidence="6 7">
    <name type="scientific">Porites evermanni</name>
    <dbReference type="NCBI Taxonomy" id="104178"/>
    <lineage>
        <taxon>Eukaryota</taxon>
        <taxon>Metazoa</taxon>
        <taxon>Cnidaria</taxon>
        <taxon>Anthozoa</taxon>
        <taxon>Hexacorallia</taxon>
        <taxon>Scleractinia</taxon>
        <taxon>Fungiina</taxon>
        <taxon>Poritidae</taxon>
        <taxon>Porites</taxon>
    </lineage>
</organism>
<feature type="transmembrane region" description="Helical" evidence="5">
    <location>
        <begin position="37"/>
        <end position="58"/>
    </location>
</feature>
<feature type="transmembrane region" description="Helical" evidence="5">
    <location>
        <begin position="70"/>
        <end position="88"/>
    </location>
</feature>
<keyword evidence="4 5" id="KW-0472">Membrane</keyword>
<keyword evidence="3 5" id="KW-1133">Transmembrane helix</keyword>
<dbReference type="InterPro" id="IPR006214">
    <property type="entry name" value="Bax_inhibitor_1-related"/>
</dbReference>
<evidence type="ECO:0000256" key="1">
    <source>
        <dbReference type="ARBA" id="ARBA00004141"/>
    </source>
</evidence>
<feature type="transmembrane region" description="Helical" evidence="5">
    <location>
        <begin position="100"/>
        <end position="121"/>
    </location>
</feature>
<gene>
    <name evidence="6" type="ORF">PEVE_00002918</name>
</gene>
<keyword evidence="2 5" id="KW-0812">Transmembrane</keyword>
<evidence type="ECO:0000256" key="3">
    <source>
        <dbReference type="ARBA" id="ARBA00022989"/>
    </source>
</evidence>
<comment type="caution">
    <text evidence="6">The sequence shown here is derived from an EMBL/GenBank/DDBJ whole genome shotgun (WGS) entry which is preliminary data.</text>
</comment>
<reference evidence="6 7" key="1">
    <citation type="submission" date="2022-05" db="EMBL/GenBank/DDBJ databases">
        <authorList>
            <consortium name="Genoscope - CEA"/>
            <person name="William W."/>
        </authorList>
    </citation>
    <scope>NUCLEOTIDE SEQUENCE [LARGE SCALE GENOMIC DNA]</scope>
</reference>
<accession>A0ABN8Q7J6</accession>
<evidence type="ECO:0000256" key="5">
    <source>
        <dbReference type="RuleBase" id="RU004379"/>
    </source>
</evidence>